<dbReference type="EMBL" id="NIPW01000005">
    <property type="protein sequence ID" value="OWJ80252.1"/>
    <property type="molecule type" value="Genomic_DNA"/>
</dbReference>
<dbReference type="PROSITE" id="PS50206">
    <property type="entry name" value="RHODANESE_3"/>
    <property type="match status" value="1"/>
</dbReference>
<name>A0A212AFG0_9RHOB</name>
<dbReference type="AlphaFoldDB" id="A0A212AFG0"/>
<dbReference type="PROSITE" id="PS00380">
    <property type="entry name" value="RHODANESE_1"/>
    <property type="match status" value="1"/>
</dbReference>
<evidence type="ECO:0000313" key="4">
    <source>
        <dbReference type="Proteomes" id="UP000196878"/>
    </source>
</evidence>
<reference evidence="3 4" key="1">
    <citation type="submission" date="2016-12" db="EMBL/GenBank/DDBJ databases">
        <title>Comparison of Traditional DNA-DNA Hybridization with In Silico Genomic Analysis.</title>
        <authorList>
            <person name="Nicholson A.C."/>
            <person name="Humrighouse B.W."/>
            <person name="Graziano J."/>
            <person name="Lasker B."/>
            <person name="Whitney A.M."/>
            <person name="Mcquiston J.R."/>
        </authorList>
    </citation>
    <scope>NUCLEOTIDE SEQUENCE [LARGE SCALE GENOMIC DNA]</scope>
    <source>
        <strain evidence="3 4">H2240</strain>
    </source>
</reference>
<comment type="caution">
    <text evidence="3">The sequence shown here is derived from an EMBL/GenBank/DDBJ whole genome shotgun (WGS) entry which is preliminary data.</text>
</comment>
<dbReference type="SMART" id="SM00450">
    <property type="entry name" value="RHOD"/>
    <property type="match status" value="1"/>
</dbReference>
<evidence type="ECO:0000313" key="3">
    <source>
        <dbReference type="EMBL" id="OWJ80252.1"/>
    </source>
</evidence>
<dbReference type="OrthoDB" id="9808735at2"/>
<dbReference type="CDD" id="cd01520">
    <property type="entry name" value="RHOD_YbbB"/>
    <property type="match status" value="1"/>
</dbReference>
<protein>
    <submittedName>
        <fullName evidence="3">tRNA 2-selenouridine(34) synthase MnmH</fullName>
    </submittedName>
</protein>
<dbReference type="Gene3D" id="3.40.250.10">
    <property type="entry name" value="Rhodanese-like domain"/>
    <property type="match status" value="1"/>
</dbReference>
<sequence>MTFRLTALTDLAEMGFDTIIDVRSPSEYAEDHLPGAINLPALDDAERARVGTLYKQVSPFMARKLGAALVARNAAHHLETALAEMPGGWRPLIYCWRGGQRSGSISLILSEVGWRVARLEGGYKAWRRQVITCLHDRPFPAPVILLDGNTGSAKTEVLRLLPERGVQVLDLEGMANHRGSLFGGQGPQPSQRAFEGRLALALASLDPARPVLVEAESSRIGNCLLPPTLWRAMKAAPRIAIVAPAAARADYLLRAYGDLLADPGRLAAIVESLRPLHPAARVEEWQALVLRGAWRELAAELMLHHYDPRYNRHRARTGGGVQDVQVDCLRPEAIPGLADRIAALVTTPR</sequence>
<dbReference type="NCBIfam" id="TIGR03167">
    <property type="entry name" value="tRNA_sel_U_synt"/>
    <property type="match status" value="1"/>
</dbReference>
<organism evidence="3 4">
    <name type="scientific">Haematobacter genomosp. 1</name>
    <dbReference type="NCBI Taxonomy" id="366618"/>
    <lineage>
        <taxon>Bacteria</taxon>
        <taxon>Pseudomonadati</taxon>
        <taxon>Pseudomonadota</taxon>
        <taxon>Alphaproteobacteria</taxon>
        <taxon>Rhodobacterales</taxon>
        <taxon>Paracoccaceae</taxon>
        <taxon>Haematobacter</taxon>
    </lineage>
</organism>
<evidence type="ECO:0000256" key="1">
    <source>
        <dbReference type="ARBA" id="ARBA00023266"/>
    </source>
</evidence>
<dbReference type="Pfam" id="PF26341">
    <property type="entry name" value="AAA_SelU"/>
    <property type="match status" value="1"/>
</dbReference>
<keyword evidence="4" id="KW-1185">Reference proteome</keyword>
<proteinExistence type="predicted"/>
<dbReference type="Pfam" id="PF00581">
    <property type="entry name" value="Rhodanese"/>
    <property type="match status" value="1"/>
</dbReference>
<dbReference type="GO" id="GO:0043828">
    <property type="term" value="F:tRNA 2-selenouridine synthase activity"/>
    <property type="evidence" value="ECO:0007669"/>
    <property type="project" value="InterPro"/>
</dbReference>
<dbReference type="InterPro" id="IPR001307">
    <property type="entry name" value="Thiosulphate_STrfase_CS"/>
</dbReference>
<dbReference type="NCBIfam" id="NF008750">
    <property type="entry name" value="PRK11784.1-2"/>
    <property type="match status" value="1"/>
</dbReference>
<dbReference type="GO" id="GO:0002098">
    <property type="term" value="P:tRNA wobble uridine modification"/>
    <property type="evidence" value="ECO:0007669"/>
    <property type="project" value="InterPro"/>
</dbReference>
<dbReference type="RefSeq" id="WP_088214084.1">
    <property type="nucleotide sequence ID" value="NZ_NIPW01000005.1"/>
</dbReference>
<feature type="domain" description="Rhodanese" evidence="2">
    <location>
        <begin position="13"/>
        <end position="131"/>
    </location>
</feature>
<dbReference type="InterPro" id="IPR036873">
    <property type="entry name" value="Rhodanese-like_dom_sf"/>
</dbReference>
<dbReference type="GO" id="GO:0004792">
    <property type="term" value="F:thiosulfate-cyanide sulfurtransferase activity"/>
    <property type="evidence" value="ECO:0007669"/>
    <property type="project" value="InterPro"/>
</dbReference>
<dbReference type="NCBIfam" id="NF008752">
    <property type="entry name" value="PRK11784.1-4"/>
    <property type="match status" value="1"/>
</dbReference>
<dbReference type="SUPFAM" id="SSF52821">
    <property type="entry name" value="Rhodanese/Cell cycle control phosphatase"/>
    <property type="match status" value="1"/>
</dbReference>
<dbReference type="PANTHER" id="PTHR30401:SF0">
    <property type="entry name" value="TRNA 2-SELENOURIDINE SYNTHASE"/>
    <property type="match status" value="1"/>
</dbReference>
<dbReference type="Proteomes" id="UP000196878">
    <property type="component" value="Unassembled WGS sequence"/>
</dbReference>
<dbReference type="InterPro" id="IPR017582">
    <property type="entry name" value="SelU"/>
</dbReference>
<gene>
    <name evidence="3" type="ORF">CDV49_02945</name>
</gene>
<dbReference type="InterPro" id="IPR058840">
    <property type="entry name" value="AAA_SelU"/>
</dbReference>
<dbReference type="InterPro" id="IPR001763">
    <property type="entry name" value="Rhodanese-like_dom"/>
</dbReference>
<dbReference type="PANTHER" id="PTHR30401">
    <property type="entry name" value="TRNA 2-SELENOURIDINE SYNTHASE"/>
    <property type="match status" value="1"/>
</dbReference>
<evidence type="ECO:0000259" key="2">
    <source>
        <dbReference type="PROSITE" id="PS50206"/>
    </source>
</evidence>
<accession>A0A212AFG0</accession>
<keyword evidence="1" id="KW-0711">Selenium</keyword>